<dbReference type="GO" id="GO:0043565">
    <property type="term" value="F:sequence-specific DNA binding"/>
    <property type="evidence" value="ECO:0007669"/>
    <property type="project" value="InterPro"/>
</dbReference>
<dbReference type="Gene3D" id="3.30.50.10">
    <property type="entry name" value="Erythroid Transcription Factor GATA-1, subunit A"/>
    <property type="match status" value="1"/>
</dbReference>
<keyword evidence="3" id="KW-0862">Zinc</keyword>
<dbReference type="PROSITE" id="PS50114">
    <property type="entry name" value="GATA_ZN_FINGER_2"/>
    <property type="match status" value="1"/>
</dbReference>
<dbReference type="Pfam" id="PF00320">
    <property type="entry name" value="GATA"/>
    <property type="match status" value="1"/>
</dbReference>
<dbReference type="OrthoDB" id="2162994at2759"/>
<proteinExistence type="predicted"/>
<feature type="compositionally biased region" description="Low complexity" evidence="5">
    <location>
        <begin position="96"/>
        <end position="128"/>
    </location>
</feature>
<evidence type="ECO:0000256" key="4">
    <source>
        <dbReference type="PROSITE-ProRule" id="PRU00094"/>
    </source>
</evidence>
<dbReference type="SMART" id="SM00401">
    <property type="entry name" value="ZnF_GATA"/>
    <property type="match status" value="1"/>
</dbReference>
<dbReference type="GO" id="GO:0008270">
    <property type="term" value="F:zinc ion binding"/>
    <property type="evidence" value="ECO:0007669"/>
    <property type="project" value="UniProtKB-KW"/>
</dbReference>
<evidence type="ECO:0000313" key="7">
    <source>
        <dbReference type="EMBL" id="RKO90086.1"/>
    </source>
</evidence>
<evidence type="ECO:0000259" key="6">
    <source>
        <dbReference type="PROSITE" id="PS50114"/>
    </source>
</evidence>
<reference evidence="8" key="1">
    <citation type="journal article" date="2018" name="Nat. Microbiol.">
        <title>Leveraging single-cell genomics to expand the fungal tree of life.</title>
        <authorList>
            <person name="Ahrendt S.R."/>
            <person name="Quandt C.A."/>
            <person name="Ciobanu D."/>
            <person name="Clum A."/>
            <person name="Salamov A."/>
            <person name="Andreopoulos B."/>
            <person name="Cheng J.F."/>
            <person name="Woyke T."/>
            <person name="Pelin A."/>
            <person name="Henrissat B."/>
            <person name="Reynolds N.K."/>
            <person name="Benny G.L."/>
            <person name="Smith M.E."/>
            <person name="James T.Y."/>
            <person name="Grigoriev I.V."/>
        </authorList>
    </citation>
    <scope>NUCLEOTIDE SEQUENCE [LARGE SCALE GENOMIC DNA]</scope>
</reference>
<dbReference type="AlphaFoldDB" id="A0A4P9WHR5"/>
<dbReference type="EMBL" id="KZ995730">
    <property type="protein sequence ID" value="RKO90086.1"/>
    <property type="molecule type" value="Genomic_DNA"/>
</dbReference>
<keyword evidence="8" id="KW-1185">Reference proteome</keyword>
<protein>
    <recommendedName>
        <fullName evidence="6">GATA-type domain-containing protein</fullName>
    </recommendedName>
</protein>
<feature type="domain" description="GATA-type" evidence="6">
    <location>
        <begin position="300"/>
        <end position="323"/>
    </location>
</feature>
<dbReference type="InterPro" id="IPR051140">
    <property type="entry name" value="GATA_TF"/>
</dbReference>
<keyword evidence="1" id="KW-0479">Metal-binding</keyword>
<accession>A0A4P9WHR5</accession>
<evidence type="ECO:0000256" key="5">
    <source>
        <dbReference type="SAM" id="MobiDB-lite"/>
    </source>
</evidence>
<feature type="compositionally biased region" description="Basic residues" evidence="5">
    <location>
        <begin position="208"/>
        <end position="226"/>
    </location>
</feature>
<dbReference type="InterPro" id="IPR000679">
    <property type="entry name" value="Znf_GATA"/>
</dbReference>
<dbReference type="Proteomes" id="UP000269721">
    <property type="component" value="Unassembled WGS sequence"/>
</dbReference>
<gene>
    <name evidence="7" type="ORF">BDK51DRAFT_30497</name>
</gene>
<evidence type="ECO:0000313" key="8">
    <source>
        <dbReference type="Proteomes" id="UP000269721"/>
    </source>
</evidence>
<feature type="region of interest" description="Disordered" evidence="5">
    <location>
        <begin position="262"/>
        <end position="305"/>
    </location>
</feature>
<dbReference type="InterPro" id="IPR013088">
    <property type="entry name" value="Znf_NHR/GATA"/>
</dbReference>
<name>A0A4P9WHR5_9FUNG</name>
<keyword evidence="2 4" id="KW-0863">Zinc-finger</keyword>
<evidence type="ECO:0000256" key="2">
    <source>
        <dbReference type="ARBA" id="ARBA00022771"/>
    </source>
</evidence>
<sequence length="340" mass="36104">MFKVMPCAVPPAAPHPPTLVNGAIVASAADVPLMHPATPPPLSDAYMTPPANIWTTAEFTEMMKAASTLMWVHVGQGYPQPIQQHHTYYRQDPSEPAAYEDPYASASSSSPTSQGHGSPSGAASASSYDYDDDEELDIDIDDSYHYQSYGAYLPVGAPISAPSAPTSEASHVRPFRKTRFKRLLAEQIRAGLLEEEDDEDYEPPVPKRAIKMPKSRKIKTHKKPKTSSRGGAGAAAGPATAGIAVASVVVAPVVVAAAISPSPKKSTGKKRKAETQEPTANEDGAPAATPATPAHKRAKKADGRRCAHCDATVTPMWRHGPVGYDDLCNKVTVAFESLSP</sequence>
<dbReference type="SUPFAM" id="SSF57716">
    <property type="entry name" value="Glucocorticoid receptor-like (DNA-binding domain)"/>
    <property type="match status" value="1"/>
</dbReference>
<feature type="region of interest" description="Disordered" evidence="5">
    <location>
        <begin position="93"/>
        <end position="129"/>
    </location>
</feature>
<evidence type="ECO:0000256" key="3">
    <source>
        <dbReference type="ARBA" id="ARBA00022833"/>
    </source>
</evidence>
<organism evidence="7 8">
    <name type="scientific">Blyttiomyces helicus</name>
    <dbReference type="NCBI Taxonomy" id="388810"/>
    <lineage>
        <taxon>Eukaryota</taxon>
        <taxon>Fungi</taxon>
        <taxon>Fungi incertae sedis</taxon>
        <taxon>Chytridiomycota</taxon>
        <taxon>Chytridiomycota incertae sedis</taxon>
        <taxon>Chytridiomycetes</taxon>
        <taxon>Chytridiomycetes incertae sedis</taxon>
        <taxon>Blyttiomyces</taxon>
    </lineage>
</organism>
<evidence type="ECO:0000256" key="1">
    <source>
        <dbReference type="ARBA" id="ARBA00022723"/>
    </source>
</evidence>
<feature type="region of interest" description="Disordered" evidence="5">
    <location>
        <begin position="196"/>
        <end position="237"/>
    </location>
</feature>
<dbReference type="PANTHER" id="PTHR45658">
    <property type="entry name" value="GATA TRANSCRIPTION FACTOR"/>
    <property type="match status" value="1"/>
</dbReference>
<dbReference type="PANTHER" id="PTHR45658:SF18">
    <property type="entry name" value="PROTEIN GAT2"/>
    <property type="match status" value="1"/>
</dbReference>
<dbReference type="GO" id="GO:0006355">
    <property type="term" value="P:regulation of DNA-templated transcription"/>
    <property type="evidence" value="ECO:0007669"/>
    <property type="project" value="InterPro"/>
</dbReference>